<keyword evidence="3" id="KW-0723">Serine/threonine-protein kinase</keyword>
<dbReference type="Pfam" id="PF00564">
    <property type="entry name" value="PB1"/>
    <property type="match status" value="1"/>
</dbReference>
<feature type="region of interest" description="Disordered" evidence="11">
    <location>
        <begin position="506"/>
        <end position="565"/>
    </location>
</feature>
<dbReference type="SUPFAM" id="SSF54277">
    <property type="entry name" value="CAD &amp; PB1 domains"/>
    <property type="match status" value="1"/>
</dbReference>
<protein>
    <recommendedName>
        <fullName evidence="12">Protein kinase domain-containing protein</fullName>
    </recommendedName>
</protein>
<accession>A0A7I8L6U0</accession>
<evidence type="ECO:0000256" key="10">
    <source>
        <dbReference type="PROSITE-ProRule" id="PRU10141"/>
    </source>
</evidence>
<dbReference type="PROSITE" id="PS50011">
    <property type="entry name" value="PROTEIN_KINASE_DOM"/>
    <property type="match status" value="1"/>
</dbReference>
<dbReference type="GO" id="GO:0004674">
    <property type="term" value="F:protein serine/threonine kinase activity"/>
    <property type="evidence" value="ECO:0007669"/>
    <property type="project" value="UniProtKB-KW"/>
</dbReference>
<dbReference type="InterPro" id="IPR050167">
    <property type="entry name" value="Ser_Thr_protein_kinase"/>
</dbReference>
<dbReference type="CDD" id="cd13999">
    <property type="entry name" value="STKc_MAP3K-like"/>
    <property type="match status" value="1"/>
</dbReference>
<dbReference type="FunFam" id="1.10.510.10:FF:000142">
    <property type="entry name" value="Octicosapeptide/phox/Bem1p domain kinase superfamily protein"/>
    <property type="match status" value="1"/>
</dbReference>
<dbReference type="InterPro" id="IPR011009">
    <property type="entry name" value="Kinase-like_dom_sf"/>
</dbReference>
<reference evidence="13" key="1">
    <citation type="submission" date="2020-02" db="EMBL/GenBank/DDBJ databases">
        <authorList>
            <person name="Scholz U."/>
            <person name="Mascher M."/>
            <person name="Fiebig A."/>
        </authorList>
    </citation>
    <scope>NUCLEOTIDE SEQUENCE</scope>
</reference>
<dbReference type="GO" id="GO:0005737">
    <property type="term" value="C:cytoplasm"/>
    <property type="evidence" value="ECO:0007669"/>
    <property type="project" value="UniProtKB-SubCell"/>
</dbReference>
<gene>
    <name evidence="13" type="ORF">SI8410_11016180</name>
</gene>
<dbReference type="PROSITE" id="PS00107">
    <property type="entry name" value="PROTEIN_KINASE_ATP"/>
    <property type="match status" value="1"/>
</dbReference>
<dbReference type="FunFam" id="3.10.20.90:FF:000058">
    <property type="entry name" value="Octicosapeptide/phox/Bem1p domain kinase superfamily protein"/>
    <property type="match status" value="1"/>
</dbReference>
<keyword evidence="4" id="KW-0597">Phosphoprotein</keyword>
<evidence type="ECO:0000256" key="7">
    <source>
        <dbReference type="ARBA" id="ARBA00022777"/>
    </source>
</evidence>
<dbReference type="InterPro" id="IPR008271">
    <property type="entry name" value="Ser/Thr_kinase_AS"/>
</dbReference>
<dbReference type="PRINTS" id="PR00109">
    <property type="entry name" value="TYRKINASE"/>
</dbReference>
<keyword evidence="5" id="KW-0808">Transferase</keyword>
<name>A0A7I8L6U0_SPIIN</name>
<dbReference type="InterPro" id="IPR001245">
    <property type="entry name" value="Ser-Thr/Tyr_kinase_cat_dom"/>
</dbReference>
<evidence type="ECO:0000256" key="3">
    <source>
        <dbReference type="ARBA" id="ARBA00022527"/>
    </source>
</evidence>
<evidence type="ECO:0000256" key="5">
    <source>
        <dbReference type="ARBA" id="ARBA00022679"/>
    </source>
</evidence>
<evidence type="ECO:0000313" key="14">
    <source>
        <dbReference type="Proteomes" id="UP000663760"/>
    </source>
</evidence>
<feature type="region of interest" description="Disordered" evidence="11">
    <location>
        <begin position="584"/>
        <end position="611"/>
    </location>
</feature>
<evidence type="ECO:0000256" key="9">
    <source>
        <dbReference type="ARBA" id="ARBA00023294"/>
    </source>
</evidence>
<dbReference type="Proteomes" id="UP000663760">
    <property type="component" value="Chromosome 11"/>
</dbReference>
<feature type="region of interest" description="Disordered" evidence="11">
    <location>
        <begin position="125"/>
        <end position="152"/>
    </location>
</feature>
<dbReference type="PROSITE" id="PS00108">
    <property type="entry name" value="PROTEIN_KINASE_ST"/>
    <property type="match status" value="1"/>
</dbReference>
<dbReference type="Gene3D" id="3.10.20.90">
    <property type="entry name" value="Phosphatidylinositol 3-kinase Catalytic Subunit, Chain A, domain 1"/>
    <property type="match status" value="1"/>
</dbReference>
<dbReference type="InterPro" id="IPR017441">
    <property type="entry name" value="Protein_kinase_ATP_BS"/>
</dbReference>
<evidence type="ECO:0000256" key="4">
    <source>
        <dbReference type="ARBA" id="ARBA00022553"/>
    </source>
</evidence>
<keyword evidence="9" id="KW-0927">Auxin signaling pathway</keyword>
<comment type="subcellular location">
    <subcellularLocation>
        <location evidence="1">Cytoplasm</location>
    </subcellularLocation>
</comment>
<feature type="compositionally biased region" description="Basic and acidic residues" evidence="11">
    <location>
        <begin position="511"/>
        <end position="523"/>
    </location>
</feature>
<sequence length="1341" mass="147129">MEHRAEGQRSVQGPSNSNNANNRLLEVNELGSVRPVNFSIQTGEEFALEFMRDRANSRKVSTQLASGDQSNAAGYMDLRGILGISHGESESGSDVSLFASAEKGWATDLGNKSLLSSENKGHYKSAQSTQFTSSADGSNRGNPHGYASSGASDTFSSKKFLCSFGGKILPRPSDGKLRYVGGQTRMIRINKDISWQEFVQKISAIYTQAHTIKYQLPGEDLDALVSVSCDEDLQNMMEEYSVLDGGEGSQKLRIFLFSPGDFDDSQFGLGSMEGDSEIQYVVAVNGMDLGSGKISNGHDPLSMSTNKLDLLNLNSNDDKATKRSDLELFGAGGTPMVDTLTTQSSVSVPAGLPNDSKDQRIRLEEVQQCFPPNRNNAYDEVSNTNSRFPMPPSLPSDYDYMASYGPYGGASVAMPAHELPPPSKQGGATEDLYGSFQTEKEMSGKDAKLQVEATVPQKSEGEQIGSLDAELDTVHAHQHEELSSEHLRAEESYHSFFQEYKTIPMGSKVKGHSEPEGPERKLSPLESGNDSQIRGSNDGGLDASGEVQTSGFSPNETDVKDISHSDGPSRLFRIFHSETIPRGQSDLANRLSKSDDSIGSQFRIPHPHAGLPQQETISESLNQLHESNPVSQSEAATRKQSYLSVTTVEDGLLQFEKYKEMADAIVQTHQVETELANEDLNIASPTHLPMLPDNDLTDQSRRDSEEGMGVHGVQATVVQNESVGEGQSFTIGKKLQKSEFPNVILASSDEKGNANDDMIYLDGGTRIPLDSFMSDGASGKPKVQSEEPSIGKSESTVTTGIGNFSKKQDDHASSLSELHWGEISTASVYANDSRGQFLTTQFAWPGNSAGTVSQAESSGYDAKSQHRDICIDIDDRFPRDLLSDLFSKARITQDSSTMHTIRNDDIGLSLDMHNPEPKRWSFFRNLAQDEFNHTRKDVSLIDQDQIPYTSSLANVENVGHMTYEFSDREIFNASQLDFDGDIHGPSGNVSDAVSLSHIYMPTQAISHHNADKGDGVQTEIHLTPLSEYEDMKLDFGNIGGPAIDTSLGDIDLSNLQKIKNEDLEELRELGSGTFGTVYHGKWRGTDVAIKRIKKSCFTGRSSEQERLTVEFWREAEILSKLHHPNVVAFYGVVEDGPGGTLATVTEFMVNGSLRHVLLRNYRYLDPRKRLIIAMDAAIGMEYLHSKNIVHFDLKCDNLLVNLKDPQRPICKVGDFGLSKIKRNTLVSGGVRGTLPWMAPELLSGSSSKVSEKVDVFSFGIVMWEILTGEEPYANMHYGAIIGGIVSNTLRPPVPASCDPEWRRLMEQCWAPDPVQRPSFTEIAGRLRAMSVALQHKTHNAK</sequence>
<dbReference type="CDD" id="cd06410">
    <property type="entry name" value="PB1_UP2"/>
    <property type="match status" value="1"/>
</dbReference>
<dbReference type="FunFam" id="3.30.200.20:FF:000081">
    <property type="entry name" value="Octicosapeptide/phox/Bem1p domain kinase superfamily protein"/>
    <property type="match status" value="1"/>
</dbReference>
<evidence type="ECO:0000256" key="2">
    <source>
        <dbReference type="ARBA" id="ARBA00022490"/>
    </source>
</evidence>
<dbReference type="InterPro" id="IPR000719">
    <property type="entry name" value="Prot_kinase_dom"/>
</dbReference>
<dbReference type="EMBL" id="LR746274">
    <property type="protein sequence ID" value="CAA7405502.1"/>
    <property type="molecule type" value="Genomic_DNA"/>
</dbReference>
<keyword evidence="6 10" id="KW-0547">Nucleotide-binding</keyword>
<dbReference type="PANTHER" id="PTHR23257">
    <property type="entry name" value="SERINE-THREONINE PROTEIN KINASE"/>
    <property type="match status" value="1"/>
</dbReference>
<feature type="compositionally biased region" description="Polar residues" evidence="11">
    <location>
        <begin position="526"/>
        <end position="535"/>
    </location>
</feature>
<evidence type="ECO:0000256" key="1">
    <source>
        <dbReference type="ARBA" id="ARBA00004496"/>
    </source>
</evidence>
<feature type="region of interest" description="Disordered" evidence="11">
    <location>
        <begin position="1"/>
        <end position="21"/>
    </location>
</feature>
<dbReference type="InterPro" id="IPR000270">
    <property type="entry name" value="PB1_dom"/>
</dbReference>
<proteinExistence type="predicted"/>
<keyword evidence="2" id="KW-0963">Cytoplasm</keyword>
<dbReference type="PANTHER" id="PTHR23257:SF963">
    <property type="entry name" value="AT08303P"/>
    <property type="match status" value="1"/>
</dbReference>
<dbReference type="OrthoDB" id="4062651at2759"/>
<dbReference type="Gene3D" id="3.30.200.20">
    <property type="entry name" value="Phosphorylase Kinase, domain 1"/>
    <property type="match status" value="1"/>
</dbReference>
<feature type="region of interest" description="Disordered" evidence="11">
    <location>
        <begin position="774"/>
        <end position="804"/>
    </location>
</feature>
<feature type="binding site" evidence="10">
    <location>
        <position position="1094"/>
    </location>
    <ligand>
        <name>ATP</name>
        <dbReference type="ChEBI" id="CHEBI:30616"/>
    </ligand>
</feature>
<dbReference type="Pfam" id="PF07714">
    <property type="entry name" value="PK_Tyr_Ser-Thr"/>
    <property type="match status" value="1"/>
</dbReference>
<dbReference type="GO" id="GO:0009734">
    <property type="term" value="P:auxin-activated signaling pathway"/>
    <property type="evidence" value="ECO:0007669"/>
    <property type="project" value="UniProtKB-KW"/>
</dbReference>
<dbReference type="GO" id="GO:0005524">
    <property type="term" value="F:ATP binding"/>
    <property type="evidence" value="ECO:0007669"/>
    <property type="project" value="UniProtKB-UniRule"/>
</dbReference>
<evidence type="ECO:0000313" key="13">
    <source>
        <dbReference type="EMBL" id="CAA7405502.1"/>
    </source>
</evidence>
<evidence type="ECO:0000259" key="12">
    <source>
        <dbReference type="PROSITE" id="PS50011"/>
    </source>
</evidence>
<evidence type="ECO:0000256" key="11">
    <source>
        <dbReference type="SAM" id="MobiDB-lite"/>
    </source>
</evidence>
<feature type="compositionally biased region" description="Polar residues" evidence="11">
    <location>
        <begin position="125"/>
        <end position="141"/>
    </location>
</feature>
<feature type="compositionally biased region" description="Polar residues" evidence="11">
    <location>
        <begin position="546"/>
        <end position="556"/>
    </location>
</feature>
<dbReference type="SMART" id="SM00220">
    <property type="entry name" value="S_TKc"/>
    <property type="match status" value="1"/>
</dbReference>
<keyword evidence="7" id="KW-0418">Kinase</keyword>
<dbReference type="SMART" id="SM00666">
    <property type="entry name" value="PB1"/>
    <property type="match status" value="1"/>
</dbReference>
<feature type="domain" description="Protein kinase" evidence="12">
    <location>
        <begin position="1063"/>
        <end position="1333"/>
    </location>
</feature>
<dbReference type="Gene3D" id="1.10.510.10">
    <property type="entry name" value="Transferase(Phosphotransferase) domain 1"/>
    <property type="match status" value="1"/>
</dbReference>
<keyword evidence="14" id="KW-1185">Reference proteome</keyword>
<dbReference type="GO" id="GO:0010928">
    <property type="term" value="P:regulation of auxin mediated signaling pathway"/>
    <property type="evidence" value="ECO:0007669"/>
    <property type="project" value="UniProtKB-ARBA"/>
</dbReference>
<feature type="compositionally biased region" description="Polar residues" evidence="11">
    <location>
        <begin position="9"/>
        <end position="21"/>
    </location>
</feature>
<organism evidence="13 14">
    <name type="scientific">Spirodela intermedia</name>
    <name type="common">Intermediate duckweed</name>
    <dbReference type="NCBI Taxonomy" id="51605"/>
    <lineage>
        <taxon>Eukaryota</taxon>
        <taxon>Viridiplantae</taxon>
        <taxon>Streptophyta</taxon>
        <taxon>Embryophyta</taxon>
        <taxon>Tracheophyta</taxon>
        <taxon>Spermatophyta</taxon>
        <taxon>Magnoliopsida</taxon>
        <taxon>Liliopsida</taxon>
        <taxon>Araceae</taxon>
        <taxon>Lemnoideae</taxon>
        <taxon>Spirodela</taxon>
    </lineage>
</organism>
<evidence type="ECO:0000256" key="8">
    <source>
        <dbReference type="ARBA" id="ARBA00022840"/>
    </source>
</evidence>
<feature type="compositionally biased region" description="Polar residues" evidence="11">
    <location>
        <begin position="792"/>
        <end position="802"/>
    </location>
</feature>
<dbReference type="SUPFAM" id="SSF56112">
    <property type="entry name" value="Protein kinase-like (PK-like)"/>
    <property type="match status" value="1"/>
</dbReference>
<evidence type="ECO:0000256" key="6">
    <source>
        <dbReference type="ARBA" id="ARBA00022741"/>
    </source>
</evidence>
<keyword evidence="8 10" id="KW-0067">ATP-binding</keyword>